<feature type="transmembrane region" description="Helical" evidence="1">
    <location>
        <begin position="21"/>
        <end position="41"/>
    </location>
</feature>
<protein>
    <submittedName>
        <fullName evidence="2">Uncharacterized protein</fullName>
    </submittedName>
</protein>
<evidence type="ECO:0000313" key="3">
    <source>
        <dbReference type="Proteomes" id="UP000828390"/>
    </source>
</evidence>
<evidence type="ECO:0000313" key="2">
    <source>
        <dbReference type="EMBL" id="KAH3782435.1"/>
    </source>
</evidence>
<accession>A0A9D4IQ17</accession>
<gene>
    <name evidence="2" type="ORF">DPMN_160350</name>
</gene>
<dbReference type="Proteomes" id="UP000828390">
    <property type="component" value="Unassembled WGS sequence"/>
</dbReference>
<proteinExistence type="predicted"/>
<keyword evidence="3" id="KW-1185">Reference proteome</keyword>
<reference evidence="2" key="2">
    <citation type="submission" date="2020-11" db="EMBL/GenBank/DDBJ databases">
        <authorList>
            <person name="McCartney M.A."/>
            <person name="Auch B."/>
            <person name="Kono T."/>
            <person name="Mallez S."/>
            <person name="Becker A."/>
            <person name="Gohl D.M."/>
            <person name="Silverstein K.A.T."/>
            <person name="Koren S."/>
            <person name="Bechman K.B."/>
            <person name="Herman A."/>
            <person name="Abrahante J.E."/>
            <person name="Garbe J."/>
        </authorList>
    </citation>
    <scope>NUCLEOTIDE SEQUENCE</scope>
    <source>
        <strain evidence="2">Duluth1</strain>
        <tissue evidence="2">Whole animal</tissue>
    </source>
</reference>
<evidence type="ECO:0000256" key="1">
    <source>
        <dbReference type="SAM" id="Phobius"/>
    </source>
</evidence>
<sequence>MLHRFQSSRDSSLSGAVEMKLIFVICQILFVIGVPVLGVGASNGGTPYFKLTHNPYEIECSWSSGKGKVGSLTLNGTVIPIASCTRNNCYLEKHSEEYELVSVNKLTFGMILRIKKKVEMKTSYICEVVEENGHTYESVVTIDDWRMRAGWRAGWLAGWLAGWRAGGISLQEAFYSRTAGIQGSVVRALLRILVAMATNRLQYTPRVFPNFPPYSAGFDLEGD</sequence>
<reference evidence="2" key="1">
    <citation type="journal article" date="2019" name="bioRxiv">
        <title>The Genome of the Zebra Mussel, Dreissena polymorpha: A Resource for Invasive Species Research.</title>
        <authorList>
            <person name="McCartney M.A."/>
            <person name="Auch B."/>
            <person name="Kono T."/>
            <person name="Mallez S."/>
            <person name="Zhang Y."/>
            <person name="Obille A."/>
            <person name="Becker A."/>
            <person name="Abrahante J.E."/>
            <person name="Garbe J."/>
            <person name="Badalamenti J.P."/>
            <person name="Herman A."/>
            <person name="Mangelson H."/>
            <person name="Liachko I."/>
            <person name="Sullivan S."/>
            <person name="Sone E.D."/>
            <person name="Koren S."/>
            <person name="Silverstein K.A.T."/>
            <person name="Beckman K.B."/>
            <person name="Gohl D.M."/>
        </authorList>
    </citation>
    <scope>NUCLEOTIDE SEQUENCE</scope>
    <source>
        <strain evidence="2">Duluth1</strain>
        <tissue evidence="2">Whole animal</tissue>
    </source>
</reference>
<keyword evidence="1" id="KW-0812">Transmembrane</keyword>
<keyword evidence="1" id="KW-0472">Membrane</keyword>
<dbReference type="AlphaFoldDB" id="A0A9D4IQ17"/>
<keyword evidence="1" id="KW-1133">Transmembrane helix</keyword>
<comment type="caution">
    <text evidence="2">The sequence shown here is derived from an EMBL/GenBank/DDBJ whole genome shotgun (WGS) entry which is preliminary data.</text>
</comment>
<organism evidence="2 3">
    <name type="scientific">Dreissena polymorpha</name>
    <name type="common">Zebra mussel</name>
    <name type="synonym">Mytilus polymorpha</name>
    <dbReference type="NCBI Taxonomy" id="45954"/>
    <lineage>
        <taxon>Eukaryota</taxon>
        <taxon>Metazoa</taxon>
        <taxon>Spiralia</taxon>
        <taxon>Lophotrochozoa</taxon>
        <taxon>Mollusca</taxon>
        <taxon>Bivalvia</taxon>
        <taxon>Autobranchia</taxon>
        <taxon>Heteroconchia</taxon>
        <taxon>Euheterodonta</taxon>
        <taxon>Imparidentia</taxon>
        <taxon>Neoheterodontei</taxon>
        <taxon>Myida</taxon>
        <taxon>Dreissenoidea</taxon>
        <taxon>Dreissenidae</taxon>
        <taxon>Dreissena</taxon>
    </lineage>
</organism>
<name>A0A9D4IQ17_DREPO</name>
<dbReference type="EMBL" id="JAIWYP010000008">
    <property type="protein sequence ID" value="KAH3782435.1"/>
    <property type="molecule type" value="Genomic_DNA"/>
</dbReference>